<dbReference type="InterPro" id="IPR016071">
    <property type="entry name" value="Staphylococal_nuclease_OB-fold"/>
</dbReference>
<dbReference type="OrthoDB" id="5507271at2"/>
<name>A0A5C6WUX5_9DELT</name>
<dbReference type="SMART" id="SM00318">
    <property type="entry name" value="SNc"/>
    <property type="match status" value="1"/>
</dbReference>
<gene>
    <name evidence="3" type="ORF">FRC96_18260</name>
</gene>
<accession>A0A5C6WUX5</accession>
<dbReference type="PROSITE" id="PS51257">
    <property type="entry name" value="PROKAR_LIPOPROTEIN"/>
    <property type="match status" value="1"/>
</dbReference>
<evidence type="ECO:0000313" key="3">
    <source>
        <dbReference type="EMBL" id="TXD32269.1"/>
    </source>
</evidence>
<proteinExistence type="predicted"/>
<dbReference type="PROSITE" id="PS50830">
    <property type="entry name" value="TNASE_3"/>
    <property type="match status" value="1"/>
</dbReference>
<organism evidence="3 4">
    <name type="scientific">Lujinxingia vulgaris</name>
    <dbReference type="NCBI Taxonomy" id="2600176"/>
    <lineage>
        <taxon>Bacteria</taxon>
        <taxon>Deltaproteobacteria</taxon>
        <taxon>Bradymonadales</taxon>
        <taxon>Lujinxingiaceae</taxon>
        <taxon>Lujinxingia</taxon>
    </lineage>
</organism>
<dbReference type="Proteomes" id="UP000321046">
    <property type="component" value="Unassembled WGS sequence"/>
</dbReference>
<feature type="domain" description="TNase-like" evidence="2">
    <location>
        <begin position="69"/>
        <end position="222"/>
    </location>
</feature>
<feature type="signal peptide" evidence="1">
    <location>
        <begin position="1"/>
        <end position="27"/>
    </location>
</feature>
<comment type="caution">
    <text evidence="3">The sequence shown here is derived from an EMBL/GenBank/DDBJ whole genome shotgun (WGS) entry which is preliminary data.</text>
</comment>
<feature type="chain" id="PRO_5022980275" description="TNase-like domain-containing protein" evidence="1">
    <location>
        <begin position="28"/>
        <end position="363"/>
    </location>
</feature>
<dbReference type="EMBL" id="VOSL01000135">
    <property type="protein sequence ID" value="TXD32269.1"/>
    <property type="molecule type" value="Genomic_DNA"/>
</dbReference>
<dbReference type="SUPFAM" id="SSF50199">
    <property type="entry name" value="Staphylococcal nuclease"/>
    <property type="match status" value="1"/>
</dbReference>
<protein>
    <recommendedName>
        <fullName evidence="2">TNase-like domain-containing protein</fullName>
    </recommendedName>
</protein>
<evidence type="ECO:0000256" key="1">
    <source>
        <dbReference type="SAM" id="SignalP"/>
    </source>
</evidence>
<dbReference type="AlphaFoldDB" id="A0A5C6WUX5"/>
<evidence type="ECO:0000313" key="4">
    <source>
        <dbReference type="Proteomes" id="UP000321046"/>
    </source>
</evidence>
<reference evidence="3 4" key="1">
    <citation type="submission" date="2019-08" db="EMBL/GenBank/DDBJ databases">
        <title>Bradymonadales sp. TMQ2.</title>
        <authorList>
            <person name="Liang Q."/>
        </authorList>
    </citation>
    <scope>NUCLEOTIDE SEQUENCE [LARGE SCALE GENOMIC DNA]</scope>
    <source>
        <strain evidence="3 4">TMQ2</strain>
    </source>
</reference>
<keyword evidence="1" id="KW-0732">Signal</keyword>
<dbReference type="InterPro" id="IPR035437">
    <property type="entry name" value="SNase_OB-fold_sf"/>
</dbReference>
<sequence>MMRERPAMLTKALLLAGLLCVGVGCDAVETALESVRTWQRSATTTTSKPAEALRPVGELQSAQLREGAVVDGDTLRLVGFDKSVRVLCLDSEEVLRGEELERAEADWEGYQRERKGEGSFTRSYGTFVGNEATAWAREFFKGRSEVYVEYASERHTRDFFGRHLAHIWVKTPAGAWLNFGVEAVHAGWSPYATEYGHCEPYREHFELAQREAQRSARGIWRSGQRGYDDYPQRFEEWAPRARQIGLFRERLAAHPEVIELGTDTAMARLRLRVGERVVVFGSVDRYSPRGRPPKLYLRHRYREELMVQAPGPVRFTDMTKSDFEPREFVYVEGRVEMFRGDPMVVIDAQSFVRSGEDPPELSL</sequence>
<dbReference type="Gene3D" id="2.40.50.90">
    <property type="match status" value="1"/>
</dbReference>
<dbReference type="Pfam" id="PF00565">
    <property type="entry name" value="SNase"/>
    <property type="match status" value="1"/>
</dbReference>
<evidence type="ECO:0000259" key="2">
    <source>
        <dbReference type="PROSITE" id="PS50830"/>
    </source>
</evidence>